<feature type="region of interest" description="Disordered" evidence="1">
    <location>
        <begin position="73"/>
        <end position="104"/>
    </location>
</feature>
<proteinExistence type="predicted"/>
<dbReference type="AlphaFoldDB" id="A0A165DFI8"/>
<dbReference type="InParanoid" id="A0A165DFI8"/>
<accession>A0A165DFI8</accession>
<name>A0A165DFI8_EXIGL</name>
<protein>
    <submittedName>
        <fullName evidence="2">Uncharacterized protein</fullName>
    </submittedName>
</protein>
<organism evidence="2 3">
    <name type="scientific">Exidia glandulosa HHB12029</name>
    <dbReference type="NCBI Taxonomy" id="1314781"/>
    <lineage>
        <taxon>Eukaryota</taxon>
        <taxon>Fungi</taxon>
        <taxon>Dikarya</taxon>
        <taxon>Basidiomycota</taxon>
        <taxon>Agaricomycotina</taxon>
        <taxon>Agaricomycetes</taxon>
        <taxon>Auriculariales</taxon>
        <taxon>Exidiaceae</taxon>
        <taxon>Exidia</taxon>
    </lineage>
</organism>
<feature type="compositionally biased region" description="Polar residues" evidence="1">
    <location>
        <begin position="73"/>
        <end position="92"/>
    </location>
</feature>
<gene>
    <name evidence="2" type="ORF">EXIGLDRAFT_727232</name>
</gene>
<dbReference type="Proteomes" id="UP000077266">
    <property type="component" value="Unassembled WGS sequence"/>
</dbReference>
<reference evidence="2 3" key="1">
    <citation type="journal article" date="2016" name="Mol. Biol. Evol.">
        <title>Comparative Genomics of Early-Diverging Mushroom-Forming Fungi Provides Insights into the Origins of Lignocellulose Decay Capabilities.</title>
        <authorList>
            <person name="Nagy L.G."/>
            <person name="Riley R."/>
            <person name="Tritt A."/>
            <person name="Adam C."/>
            <person name="Daum C."/>
            <person name="Floudas D."/>
            <person name="Sun H."/>
            <person name="Yadav J.S."/>
            <person name="Pangilinan J."/>
            <person name="Larsson K.H."/>
            <person name="Matsuura K."/>
            <person name="Barry K."/>
            <person name="Labutti K."/>
            <person name="Kuo R."/>
            <person name="Ohm R.A."/>
            <person name="Bhattacharya S.S."/>
            <person name="Shirouzu T."/>
            <person name="Yoshinaga Y."/>
            <person name="Martin F.M."/>
            <person name="Grigoriev I.V."/>
            <person name="Hibbett D.S."/>
        </authorList>
    </citation>
    <scope>NUCLEOTIDE SEQUENCE [LARGE SCALE GENOMIC DNA]</scope>
    <source>
        <strain evidence="2 3">HHB12029</strain>
    </source>
</reference>
<dbReference type="OrthoDB" id="4085451at2759"/>
<sequence length="191" mass="20600">MGGAASKARKLPSAASGATKAKPAWAGARAGDPTAPSLPPRASGTRTAAIDADAKDPQLLANLSKLGQVAIESRSTSGTSERISRAFAQQVQSEDEGARTRPPRNKLHASTLAQLLDELRDLRTNDEVAQLAERYNMDLDVLERLAQVVNTPSIDRAERTVVDGQQRLVMNASWIRKPKMDAPRTRRLEAP</sequence>
<feature type="region of interest" description="Disordered" evidence="1">
    <location>
        <begin position="1"/>
        <end position="53"/>
    </location>
</feature>
<evidence type="ECO:0000313" key="2">
    <source>
        <dbReference type="EMBL" id="KZV84434.1"/>
    </source>
</evidence>
<evidence type="ECO:0000256" key="1">
    <source>
        <dbReference type="SAM" id="MobiDB-lite"/>
    </source>
</evidence>
<keyword evidence="3" id="KW-1185">Reference proteome</keyword>
<dbReference type="EMBL" id="KV426225">
    <property type="protein sequence ID" value="KZV84434.1"/>
    <property type="molecule type" value="Genomic_DNA"/>
</dbReference>
<evidence type="ECO:0000313" key="3">
    <source>
        <dbReference type="Proteomes" id="UP000077266"/>
    </source>
</evidence>